<dbReference type="Proteomes" id="UP000030300">
    <property type="component" value="Chromosome"/>
</dbReference>
<organism evidence="3 5">
    <name type="scientific">Nocardioides simplex</name>
    <name type="common">Arthrobacter simplex</name>
    <dbReference type="NCBI Taxonomy" id="2045"/>
    <lineage>
        <taxon>Bacteria</taxon>
        <taxon>Bacillati</taxon>
        <taxon>Actinomycetota</taxon>
        <taxon>Actinomycetes</taxon>
        <taxon>Propionibacteriales</taxon>
        <taxon>Nocardioidaceae</taxon>
        <taxon>Pimelobacter</taxon>
    </lineage>
</organism>
<feature type="domain" description="Low molecular weight protein antigen 6 PH" evidence="2">
    <location>
        <begin position="72"/>
        <end position="141"/>
    </location>
</feature>
<reference evidence="4 6" key="2">
    <citation type="submission" date="2019-09" db="EMBL/GenBank/DDBJ databases">
        <title>Pimelobacter sp. isolated from Paulinella.</title>
        <authorList>
            <person name="Jeong S.E."/>
        </authorList>
    </citation>
    <scope>NUCLEOTIDE SEQUENCE [LARGE SCALE GENOMIC DNA]</scope>
    <source>
        <strain evidence="4 6">Pch-N</strain>
    </source>
</reference>
<dbReference type="RefSeq" id="WP_038678653.1">
    <property type="nucleotide sequence ID" value="NZ_CP182503.1"/>
</dbReference>
<keyword evidence="1" id="KW-0812">Transmembrane</keyword>
<proteinExistence type="predicted"/>
<dbReference type="Proteomes" id="UP000449906">
    <property type="component" value="Unassembled WGS sequence"/>
</dbReference>
<feature type="transmembrane region" description="Helical" evidence="1">
    <location>
        <begin position="50"/>
        <end position="71"/>
    </location>
</feature>
<dbReference type="EMBL" id="WBVM01000005">
    <property type="protein sequence ID" value="KAB2807417.1"/>
    <property type="molecule type" value="Genomic_DNA"/>
</dbReference>
<accession>A0A0A1DPN0</accession>
<dbReference type="EMBL" id="CP009896">
    <property type="protein sequence ID" value="AIY17355.1"/>
    <property type="molecule type" value="Genomic_DNA"/>
</dbReference>
<keyword evidence="1" id="KW-1133">Transmembrane helix</keyword>
<name>A0A0A1DPN0_NOCSI</name>
<sequence>MTMPDLPPLPRTWRPFGPRMAAAVFAVVLVGAFAWLWLRFDEQTKEAVNVLEKATVIAIVGLGLALMFALARSRVVARPDGLTIVNGYRKRELTWAEVGTVRMPRGAPWPHLDQGDDVRISLLGIHTSDGARAETAVRELKAVVAAHRVDS</sequence>
<dbReference type="eggNOG" id="ENOG5033ED2">
    <property type="taxonomic scope" value="Bacteria"/>
</dbReference>
<dbReference type="AlphaFoldDB" id="A0A0A1DPN0"/>
<evidence type="ECO:0000313" key="3">
    <source>
        <dbReference type="EMBL" id="AIY17355.1"/>
    </source>
</evidence>
<keyword evidence="5" id="KW-1185">Reference proteome</keyword>
<dbReference type="KEGG" id="psim:KR76_12390"/>
<gene>
    <name evidence="4" type="ORF">F9L07_25495</name>
    <name evidence="3" type="ORF">KR76_12390</name>
</gene>
<evidence type="ECO:0000313" key="5">
    <source>
        <dbReference type="Proteomes" id="UP000030300"/>
    </source>
</evidence>
<evidence type="ECO:0000313" key="4">
    <source>
        <dbReference type="EMBL" id="KAB2807417.1"/>
    </source>
</evidence>
<protein>
    <submittedName>
        <fullName evidence="4">PH domain-containing protein</fullName>
    </submittedName>
</protein>
<evidence type="ECO:0000259" key="2">
    <source>
        <dbReference type="Pfam" id="PF10756"/>
    </source>
</evidence>
<feature type="transmembrane region" description="Helical" evidence="1">
    <location>
        <begin position="20"/>
        <end position="38"/>
    </location>
</feature>
<dbReference type="Pfam" id="PF10756">
    <property type="entry name" value="bPH_6"/>
    <property type="match status" value="1"/>
</dbReference>
<evidence type="ECO:0000313" key="6">
    <source>
        <dbReference type="Proteomes" id="UP000449906"/>
    </source>
</evidence>
<reference evidence="3 5" key="1">
    <citation type="journal article" date="2015" name="Genome Announc.">
        <title>Complete Genome Sequence of Steroid-Transforming Nocardioides simplex VKM Ac-2033D.</title>
        <authorList>
            <person name="Shtratnikova V.Y."/>
            <person name="Schelkunov M.I."/>
            <person name="Pekov Y.A."/>
            <person name="Fokina V.V."/>
            <person name="Logacheva M.D."/>
            <person name="Sokolov S.L."/>
            <person name="Bragin E.Y."/>
            <person name="Ashapkin V.V."/>
            <person name="Donova M.V."/>
        </authorList>
    </citation>
    <scope>NUCLEOTIDE SEQUENCE [LARGE SCALE GENOMIC DNA]</scope>
    <source>
        <strain evidence="3 5">VKM Ac-2033D</strain>
    </source>
</reference>
<keyword evidence="1" id="KW-0472">Membrane</keyword>
<dbReference type="InterPro" id="IPR019692">
    <property type="entry name" value="CFP-6_PH"/>
</dbReference>
<evidence type="ECO:0000256" key="1">
    <source>
        <dbReference type="SAM" id="Phobius"/>
    </source>
</evidence>
<dbReference type="HOGENOM" id="CLU_110740_2_0_11"/>
<dbReference type="STRING" id="2045.KR76_12390"/>